<dbReference type="PROSITE" id="PS00237">
    <property type="entry name" value="G_PROTEIN_RECEP_F1_1"/>
    <property type="match status" value="1"/>
</dbReference>
<keyword evidence="5 9" id="KW-0297">G-protein coupled receptor</keyword>
<evidence type="ECO:0000256" key="9">
    <source>
        <dbReference type="RuleBase" id="RU000688"/>
    </source>
</evidence>
<dbReference type="SMART" id="SM01381">
    <property type="entry name" value="7TM_GPCR_Srsx"/>
    <property type="match status" value="1"/>
</dbReference>
<keyword evidence="7 9" id="KW-0675">Receptor</keyword>
<dbReference type="Proteomes" id="UP000014500">
    <property type="component" value="Unassembled WGS sequence"/>
</dbReference>
<keyword evidence="14" id="KW-1185">Reference proteome</keyword>
<keyword evidence="3 9" id="KW-0812">Transmembrane</keyword>
<evidence type="ECO:0000256" key="6">
    <source>
        <dbReference type="ARBA" id="ARBA00023136"/>
    </source>
</evidence>
<dbReference type="Gene3D" id="1.20.1070.10">
    <property type="entry name" value="Rhodopsin 7-helix transmembrane proteins"/>
    <property type="match status" value="1"/>
</dbReference>
<evidence type="ECO:0000256" key="8">
    <source>
        <dbReference type="ARBA" id="ARBA00023224"/>
    </source>
</evidence>
<feature type="transmembrane region" description="Helical" evidence="11">
    <location>
        <begin position="50"/>
        <end position="75"/>
    </location>
</feature>
<feature type="transmembrane region" description="Helical" evidence="11">
    <location>
        <begin position="319"/>
        <end position="339"/>
    </location>
</feature>
<feature type="transmembrane region" description="Helical" evidence="11">
    <location>
        <begin position="202"/>
        <end position="223"/>
    </location>
</feature>
<evidence type="ECO:0000256" key="2">
    <source>
        <dbReference type="ARBA" id="ARBA00010663"/>
    </source>
</evidence>
<keyword evidence="6 11" id="KW-0472">Membrane</keyword>
<dbReference type="EMBL" id="JH431696">
    <property type="status" value="NOT_ANNOTATED_CDS"/>
    <property type="molecule type" value="Genomic_DNA"/>
</dbReference>
<dbReference type="AlphaFoldDB" id="T1IYS5"/>
<keyword evidence="8 9" id="KW-0807">Transducer</keyword>
<accession>T1IYS5</accession>
<dbReference type="STRING" id="126957.T1IYS5"/>
<dbReference type="PROSITE" id="PS50262">
    <property type="entry name" value="G_PROTEIN_RECEP_F1_2"/>
    <property type="match status" value="1"/>
</dbReference>
<dbReference type="InterPro" id="IPR000611">
    <property type="entry name" value="NPY_rcpt"/>
</dbReference>
<dbReference type="eggNOG" id="KOG3656">
    <property type="taxonomic scope" value="Eukaryota"/>
</dbReference>
<dbReference type="GO" id="GO:0004983">
    <property type="term" value="F:neuropeptide Y receptor activity"/>
    <property type="evidence" value="ECO:0007669"/>
    <property type="project" value="InterPro"/>
</dbReference>
<name>T1IYS5_STRMM</name>
<dbReference type="Pfam" id="PF00001">
    <property type="entry name" value="7tm_1"/>
    <property type="match status" value="1"/>
</dbReference>
<feature type="region of interest" description="Disordered" evidence="10">
    <location>
        <begin position="243"/>
        <end position="266"/>
    </location>
</feature>
<dbReference type="PANTHER" id="PTHR45695:SF15">
    <property type="entry name" value="OPSIN RH2"/>
    <property type="match status" value="1"/>
</dbReference>
<evidence type="ECO:0000256" key="3">
    <source>
        <dbReference type="ARBA" id="ARBA00022692"/>
    </source>
</evidence>
<feature type="domain" description="G-protein coupled receptors family 1 profile" evidence="12">
    <location>
        <begin position="66"/>
        <end position="336"/>
    </location>
</feature>
<comment type="subcellular location">
    <subcellularLocation>
        <location evidence="1">Membrane</location>
        <topology evidence="1">Multi-pass membrane protein</topology>
    </subcellularLocation>
</comment>
<dbReference type="HOGENOM" id="CLU_009579_6_3_1"/>
<evidence type="ECO:0000256" key="10">
    <source>
        <dbReference type="SAM" id="MobiDB-lite"/>
    </source>
</evidence>
<reference evidence="13" key="2">
    <citation type="submission" date="2015-02" db="UniProtKB">
        <authorList>
            <consortium name="EnsemblMetazoa"/>
        </authorList>
    </citation>
    <scope>IDENTIFICATION</scope>
</reference>
<evidence type="ECO:0000256" key="11">
    <source>
        <dbReference type="SAM" id="Phobius"/>
    </source>
</evidence>
<comment type="similarity">
    <text evidence="2 9">Belongs to the G-protein coupled receptor 1 family.</text>
</comment>
<proteinExistence type="inferred from homology"/>
<keyword evidence="4 11" id="KW-1133">Transmembrane helix</keyword>
<evidence type="ECO:0000256" key="7">
    <source>
        <dbReference type="ARBA" id="ARBA00023170"/>
    </source>
</evidence>
<feature type="transmembrane region" description="Helical" evidence="11">
    <location>
        <begin position="281"/>
        <end position="299"/>
    </location>
</feature>
<evidence type="ECO:0000313" key="13">
    <source>
        <dbReference type="EnsemblMetazoa" id="SMAR006392-PA"/>
    </source>
</evidence>
<dbReference type="InterPro" id="IPR000276">
    <property type="entry name" value="GPCR_Rhodpsn"/>
</dbReference>
<evidence type="ECO:0000259" key="12">
    <source>
        <dbReference type="PROSITE" id="PS50262"/>
    </source>
</evidence>
<evidence type="ECO:0000256" key="4">
    <source>
        <dbReference type="ARBA" id="ARBA00022989"/>
    </source>
</evidence>
<organism evidence="13 14">
    <name type="scientific">Strigamia maritima</name>
    <name type="common">European centipede</name>
    <name type="synonym">Geophilus maritimus</name>
    <dbReference type="NCBI Taxonomy" id="126957"/>
    <lineage>
        <taxon>Eukaryota</taxon>
        <taxon>Metazoa</taxon>
        <taxon>Ecdysozoa</taxon>
        <taxon>Arthropoda</taxon>
        <taxon>Myriapoda</taxon>
        <taxon>Chilopoda</taxon>
        <taxon>Pleurostigmophora</taxon>
        <taxon>Geophilomorpha</taxon>
        <taxon>Linotaeniidae</taxon>
        <taxon>Strigamia</taxon>
    </lineage>
</organism>
<dbReference type="OMA" id="LHIPGMN"/>
<evidence type="ECO:0000313" key="14">
    <source>
        <dbReference type="Proteomes" id="UP000014500"/>
    </source>
</evidence>
<dbReference type="GO" id="GO:0005886">
    <property type="term" value="C:plasma membrane"/>
    <property type="evidence" value="ECO:0007669"/>
    <property type="project" value="TreeGrafter"/>
</dbReference>
<dbReference type="InterPro" id="IPR017452">
    <property type="entry name" value="GPCR_Rhodpsn_7TM"/>
</dbReference>
<dbReference type="EnsemblMetazoa" id="SMAR006392-RA">
    <property type="protein sequence ID" value="SMAR006392-PA"/>
    <property type="gene ID" value="SMAR006392"/>
</dbReference>
<sequence>MTDLPDFSSDDLALSNDSDALANCSNAYCVSDDEYLEMMEDFIFPNSYEWVLIVMHTFAFTVGIVGNFLVGLAVYRNQSMQTVTNFFIVNLALADFLVILVCLPPTVLWDVTETWFFGSVLCKIVVYTQTASISVSVLTLTFISLDRYYAICHPLTFSSTTAKAKTAILVVLETRPGRVLPIETVYFTDCKPLWEESSQKTYTFVLMTLLYIIPFLLMSFAYYKIVRVLWKKDIPGSSEVRKTKKSFKNGDDGTGKKSLMPQGQISSTQAQINSRRKAAKMLIAVVVMFGICYFPVHLLNVLRYTVGLETTHITVTVSLLSHWLCYANSAMNPVIYNFMSGKFRQEFKRACLCFCGGSKRLHQRSNVTTARAHFNAQNNHNNR</sequence>
<dbReference type="SUPFAM" id="SSF81321">
    <property type="entry name" value="Family A G protein-coupled receptor-like"/>
    <property type="match status" value="1"/>
</dbReference>
<dbReference type="PRINTS" id="PR01012">
    <property type="entry name" value="NRPEPTIDEYR"/>
</dbReference>
<reference evidence="14" key="1">
    <citation type="submission" date="2011-05" db="EMBL/GenBank/DDBJ databases">
        <authorList>
            <person name="Richards S.R."/>
            <person name="Qu J."/>
            <person name="Jiang H."/>
            <person name="Jhangiani S.N."/>
            <person name="Agravi P."/>
            <person name="Goodspeed R."/>
            <person name="Gross S."/>
            <person name="Mandapat C."/>
            <person name="Jackson L."/>
            <person name="Mathew T."/>
            <person name="Pu L."/>
            <person name="Thornton R."/>
            <person name="Saada N."/>
            <person name="Wilczek-Boney K.B."/>
            <person name="Lee S."/>
            <person name="Kovar C."/>
            <person name="Wu Y."/>
            <person name="Scherer S.E."/>
            <person name="Worley K.C."/>
            <person name="Muzny D.M."/>
            <person name="Gibbs R."/>
        </authorList>
    </citation>
    <scope>NUCLEOTIDE SEQUENCE</scope>
    <source>
        <strain evidence="14">Brora</strain>
    </source>
</reference>
<dbReference type="PANTHER" id="PTHR45695">
    <property type="entry name" value="LEUCOKININ RECEPTOR-RELATED"/>
    <property type="match status" value="1"/>
</dbReference>
<dbReference type="PhylomeDB" id="T1IYS5"/>
<feature type="transmembrane region" description="Helical" evidence="11">
    <location>
        <begin position="87"/>
        <end position="109"/>
    </location>
</feature>
<protein>
    <recommendedName>
        <fullName evidence="12">G-protein coupled receptors family 1 profile domain-containing protein</fullName>
    </recommendedName>
</protein>
<dbReference type="PRINTS" id="PR00237">
    <property type="entry name" value="GPCRRHODOPSN"/>
</dbReference>
<evidence type="ECO:0000256" key="1">
    <source>
        <dbReference type="ARBA" id="ARBA00004141"/>
    </source>
</evidence>
<evidence type="ECO:0000256" key="5">
    <source>
        <dbReference type="ARBA" id="ARBA00023040"/>
    </source>
</evidence>